<evidence type="ECO:0000313" key="3">
    <source>
        <dbReference type="Proteomes" id="UP000827092"/>
    </source>
</evidence>
<dbReference type="EMBL" id="JAFNEN010007284">
    <property type="protein sequence ID" value="KAG8155681.1"/>
    <property type="molecule type" value="Genomic_DNA"/>
</dbReference>
<evidence type="ECO:0000313" key="2">
    <source>
        <dbReference type="EMBL" id="KAG8155681.1"/>
    </source>
</evidence>
<gene>
    <name evidence="2" type="ORF">JTE90_014235</name>
</gene>
<dbReference type="AlphaFoldDB" id="A0AAV6TCQ1"/>
<evidence type="ECO:0000256" key="1">
    <source>
        <dbReference type="SAM" id="MobiDB-lite"/>
    </source>
</evidence>
<feature type="compositionally biased region" description="Basic residues" evidence="1">
    <location>
        <begin position="36"/>
        <end position="45"/>
    </location>
</feature>
<feature type="region of interest" description="Disordered" evidence="1">
    <location>
        <begin position="1"/>
        <end position="45"/>
    </location>
</feature>
<accession>A0AAV6TCQ1</accession>
<keyword evidence="3" id="KW-1185">Reference proteome</keyword>
<reference evidence="2 3" key="1">
    <citation type="journal article" date="2022" name="Nat. Ecol. Evol.">
        <title>A masculinizing supergene underlies an exaggerated male reproductive morph in a spider.</title>
        <authorList>
            <person name="Hendrickx F."/>
            <person name="De Corte Z."/>
            <person name="Sonet G."/>
            <person name="Van Belleghem S.M."/>
            <person name="Kostlbacher S."/>
            <person name="Vangestel C."/>
        </authorList>
    </citation>
    <scope>NUCLEOTIDE SEQUENCE [LARGE SCALE GENOMIC DNA]</scope>
    <source>
        <strain evidence="2">W744_W776</strain>
    </source>
</reference>
<protein>
    <submittedName>
        <fullName evidence="2">Uncharacterized protein</fullName>
    </submittedName>
</protein>
<feature type="compositionally biased region" description="Basic and acidic residues" evidence="1">
    <location>
        <begin position="1"/>
        <end position="10"/>
    </location>
</feature>
<organism evidence="2 3">
    <name type="scientific">Oedothorax gibbosus</name>
    <dbReference type="NCBI Taxonomy" id="931172"/>
    <lineage>
        <taxon>Eukaryota</taxon>
        <taxon>Metazoa</taxon>
        <taxon>Ecdysozoa</taxon>
        <taxon>Arthropoda</taxon>
        <taxon>Chelicerata</taxon>
        <taxon>Arachnida</taxon>
        <taxon>Araneae</taxon>
        <taxon>Araneomorphae</taxon>
        <taxon>Entelegynae</taxon>
        <taxon>Araneoidea</taxon>
        <taxon>Linyphiidae</taxon>
        <taxon>Erigoninae</taxon>
        <taxon>Oedothorax</taxon>
    </lineage>
</organism>
<comment type="caution">
    <text evidence="2">The sequence shown here is derived from an EMBL/GenBank/DDBJ whole genome shotgun (WGS) entry which is preliminary data.</text>
</comment>
<dbReference type="Proteomes" id="UP000827092">
    <property type="component" value="Unassembled WGS sequence"/>
</dbReference>
<proteinExistence type="predicted"/>
<sequence>MSALRQENRPNLKSSLRVHQKAPMTAQTAENAAPGRVRKGGRLIPRKNSRDIRHCRELIGWGVAPCLGPIRTRIYSRRARGGAGPEGDQRTPL</sequence>
<name>A0AAV6TCQ1_9ARAC</name>